<dbReference type="EnsemblPlants" id="AES91582">
    <property type="protein sequence ID" value="AES91582"/>
    <property type="gene ID" value="MTR_4g115080"/>
</dbReference>
<reference evidence="2 4" key="2">
    <citation type="journal article" date="2014" name="BMC Genomics">
        <title>An improved genome release (version Mt4.0) for the model legume Medicago truncatula.</title>
        <authorList>
            <person name="Tang H."/>
            <person name="Krishnakumar V."/>
            <person name="Bidwell S."/>
            <person name="Rosen B."/>
            <person name="Chan A."/>
            <person name="Zhou S."/>
            <person name="Gentzbittel L."/>
            <person name="Childs K.L."/>
            <person name="Yandell M."/>
            <person name="Gundlach H."/>
            <person name="Mayer K.F."/>
            <person name="Schwartz D.C."/>
            <person name="Town C.D."/>
        </authorList>
    </citation>
    <scope>GENOME REANNOTATION</scope>
    <source>
        <strain evidence="3 4">cv. Jemalong A17</strain>
    </source>
</reference>
<accession>G7JE74</accession>
<reference evidence="2 4" key="1">
    <citation type="journal article" date="2011" name="Nature">
        <title>The Medicago genome provides insight into the evolution of rhizobial symbioses.</title>
        <authorList>
            <person name="Young N.D."/>
            <person name="Debelle F."/>
            <person name="Oldroyd G.E."/>
            <person name="Geurts R."/>
            <person name="Cannon S.B."/>
            <person name="Udvardi M.K."/>
            <person name="Benedito V.A."/>
            <person name="Mayer K.F."/>
            <person name="Gouzy J."/>
            <person name="Schoof H."/>
            <person name="Van de Peer Y."/>
            <person name="Proost S."/>
            <person name="Cook D.R."/>
            <person name="Meyers B.C."/>
            <person name="Spannagl M."/>
            <person name="Cheung F."/>
            <person name="De Mita S."/>
            <person name="Krishnakumar V."/>
            <person name="Gundlach H."/>
            <person name="Zhou S."/>
            <person name="Mudge J."/>
            <person name="Bharti A.K."/>
            <person name="Murray J.D."/>
            <person name="Naoumkina M.A."/>
            <person name="Rosen B."/>
            <person name="Silverstein K.A."/>
            <person name="Tang H."/>
            <person name="Rombauts S."/>
            <person name="Zhao P.X."/>
            <person name="Zhou P."/>
            <person name="Barbe V."/>
            <person name="Bardou P."/>
            <person name="Bechner M."/>
            <person name="Bellec A."/>
            <person name="Berger A."/>
            <person name="Berges H."/>
            <person name="Bidwell S."/>
            <person name="Bisseling T."/>
            <person name="Choisne N."/>
            <person name="Couloux A."/>
            <person name="Denny R."/>
            <person name="Deshpande S."/>
            <person name="Dai X."/>
            <person name="Doyle J.J."/>
            <person name="Dudez A.M."/>
            <person name="Farmer A.D."/>
            <person name="Fouteau S."/>
            <person name="Franken C."/>
            <person name="Gibelin C."/>
            <person name="Gish J."/>
            <person name="Goldstein S."/>
            <person name="Gonzalez A.J."/>
            <person name="Green P.J."/>
            <person name="Hallab A."/>
            <person name="Hartog M."/>
            <person name="Hua A."/>
            <person name="Humphray S.J."/>
            <person name="Jeong D.H."/>
            <person name="Jing Y."/>
            <person name="Jocker A."/>
            <person name="Kenton S.M."/>
            <person name="Kim D.J."/>
            <person name="Klee K."/>
            <person name="Lai H."/>
            <person name="Lang C."/>
            <person name="Lin S."/>
            <person name="Macmil S.L."/>
            <person name="Magdelenat G."/>
            <person name="Matthews L."/>
            <person name="McCorrison J."/>
            <person name="Monaghan E.L."/>
            <person name="Mun J.H."/>
            <person name="Najar F.Z."/>
            <person name="Nicholson C."/>
            <person name="Noirot C."/>
            <person name="O'Bleness M."/>
            <person name="Paule C.R."/>
            <person name="Poulain J."/>
            <person name="Prion F."/>
            <person name="Qin B."/>
            <person name="Qu C."/>
            <person name="Retzel E.F."/>
            <person name="Riddle C."/>
            <person name="Sallet E."/>
            <person name="Samain S."/>
            <person name="Samson N."/>
            <person name="Sanders I."/>
            <person name="Saurat O."/>
            <person name="Scarpelli C."/>
            <person name="Schiex T."/>
            <person name="Segurens B."/>
            <person name="Severin A.J."/>
            <person name="Sherrier D.J."/>
            <person name="Shi R."/>
            <person name="Sims S."/>
            <person name="Singer S.R."/>
            <person name="Sinharoy S."/>
            <person name="Sterck L."/>
            <person name="Viollet A."/>
            <person name="Wang B.B."/>
            <person name="Wang K."/>
            <person name="Wang M."/>
            <person name="Wang X."/>
            <person name="Warfsmann J."/>
            <person name="Weissenbach J."/>
            <person name="White D.D."/>
            <person name="White J.D."/>
            <person name="Wiley G.B."/>
            <person name="Wincker P."/>
            <person name="Xing Y."/>
            <person name="Yang L."/>
            <person name="Yao Z."/>
            <person name="Ying F."/>
            <person name="Zhai J."/>
            <person name="Zhou L."/>
            <person name="Zuber A."/>
            <person name="Denarie J."/>
            <person name="Dixon R.A."/>
            <person name="May G.D."/>
            <person name="Schwartz D.C."/>
            <person name="Rogers J."/>
            <person name="Quetier F."/>
            <person name="Town C.D."/>
            <person name="Roe B.A."/>
        </authorList>
    </citation>
    <scope>NUCLEOTIDE SEQUENCE [LARGE SCALE GENOMIC DNA]</scope>
    <source>
        <strain evidence="2">A17</strain>
        <strain evidence="3 4">cv. Jemalong A17</strain>
    </source>
</reference>
<dbReference type="Proteomes" id="UP000002051">
    <property type="component" value="Chromosome 4"/>
</dbReference>
<protein>
    <submittedName>
        <fullName evidence="2">Transmembrane protein, putative</fullName>
    </submittedName>
</protein>
<evidence type="ECO:0000313" key="3">
    <source>
        <dbReference type="EnsemblPlants" id="AES91582"/>
    </source>
</evidence>
<keyword evidence="4" id="KW-1185">Reference proteome</keyword>
<gene>
    <name evidence="2" type="ordered locus">MTR_4g115080</name>
</gene>
<evidence type="ECO:0000313" key="2">
    <source>
        <dbReference type="EMBL" id="AES91582.1"/>
    </source>
</evidence>
<reference evidence="3" key="3">
    <citation type="submission" date="2015-04" db="UniProtKB">
        <authorList>
            <consortium name="EnsemblPlants"/>
        </authorList>
    </citation>
    <scope>IDENTIFICATION</scope>
    <source>
        <strain evidence="3">cv. Jemalong A17</strain>
    </source>
</reference>
<feature type="transmembrane region" description="Helical" evidence="1">
    <location>
        <begin position="37"/>
        <end position="58"/>
    </location>
</feature>
<dbReference type="AlphaFoldDB" id="G7JE74"/>
<keyword evidence="1" id="KW-1133">Transmembrane helix</keyword>
<evidence type="ECO:0000256" key="1">
    <source>
        <dbReference type="SAM" id="Phobius"/>
    </source>
</evidence>
<name>G7JE74_MEDTR</name>
<sequence length="68" mass="7960">MGQRSGPNFVWTKWAWAKKARVRFWTSFLGLVRPKNMGFWAGPLTSSFFTALIVCIWFRIPYCKVVSK</sequence>
<dbReference type="EMBL" id="CM001220">
    <property type="protein sequence ID" value="AES91582.1"/>
    <property type="molecule type" value="Genomic_DNA"/>
</dbReference>
<organism evidence="2 4">
    <name type="scientific">Medicago truncatula</name>
    <name type="common">Barrel medic</name>
    <name type="synonym">Medicago tribuloides</name>
    <dbReference type="NCBI Taxonomy" id="3880"/>
    <lineage>
        <taxon>Eukaryota</taxon>
        <taxon>Viridiplantae</taxon>
        <taxon>Streptophyta</taxon>
        <taxon>Embryophyta</taxon>
        <taxon>Tracheophyta</taxon>
        <taxon>Spermatophyta</taxon>
        <taxon>Magnoliopsida</taxon>
        <taxon>eudicotyledons</taxon>
        <taxon>Gunneridae</taxon>
        <taxon>Pentapetalae</taxon>
        <taxon>rosids</taxon>
        <taxon>fabids</taxon>
        <taxon>Fabales</taxon>
        <taxon>Fabaceae</taxon>
        <taxon>Papilionoideae</taxon>
        <taxon>50 kb inversion clade</taxon>
        <taxon>NPAAA clade</taxon>
        <taxon>Hologalegina</taxon>
        <taxon>IRL clade</taxon>
        <taxon>Trifolieae</taxon>
        <taxon>Medicago</taxon>
    </lineage>
</organism>
<proteinExistence type="predicted"/>
<dbReference type="HOGENOM" id="CLU_2797785_0_0_1"/>
<evidence type="ECO:0000313" key="4">
    <source>
        <dbReference type="Proteomes" id="UP000002051"/>
    </source>
</evidence>
<dbReference type="PaxDb" id="3880-AES91582"/>
<keyword evidence="1 2" id="KW-0812">Transmembrane</keyword>
<keyword evidence="1" id="KW-0472">Membrane</keyword>